<protein>
    <recommendedName>
        <fullName evidence="2">Putative amidase domain-containing protein</fullName>
    </recommendedName>
</protein>
<proteinExistence type="predicted"/>
<organism evidence="3 4">
    <name type="scientific">Amycolatopsis albispora</name>
    <dbReference type="NCBI Taxonomy" id="1804986"/>
    <lineage>
        <taxon>Bacteria</taxon>
        <taxon>Bacillati</taxon>
        <taxon>Actinomycetota</taxon>
        <taxon>Actinomycetes</taxon>
        <taxon>Pseudonocardiales</taxon>
        <taxon>Pseudonocardiaceae</taxon>
        <taxon>Amycolatopsis</taxon>
    </lineage>
</organism>
<sequence length="382" mass="41705">MAALTTLLTTAPAALAQDTSDDALLQLTARYLQDRANRVTEQAASYGALTSVEATEPFQHRLSTESAELDRLRSLWKDTASELQGAHIEIKAPQIQRSNTKAVINFVERTELHFANRTSADSPASTSYKVGHTIDFVRTSTGWELAADVLDLPQNTVDPIPYFRPVKTGDAVPSAPPAGKPVPPSLRPATPPSPGIEKPAAPPLSAAASYSRQAMADYARKWALGRNPAYESFGNDCANFVSQSLRAGGWKNVANYHNTPDAWRHLVAAAGRQLNSNTWSVSHDQLYFGWTYSGRTRNIVGEPVYLGALVYADWATAGGGVGHDGHIDHAMIVSKVTDHWDWNQIYLSYHTTDTLDISMTQLYHKGGGDAVNYYFFDLNDAA</sequence>
<dbReference type="Proteomes" id="UP000250434">
    <property type="component" value="Chromosome"/>
</dbReference>
<gene>
    <name evidence="3" type="ORF">A4R43_19905</name>
</gene>
<evidence type="ECO:0000313" key="3">
    <source>
        <dbReference type="EMBL" id="AXB44496.1"/>
    </source>
</evidence>
<dbReference type="EMBL" id="CP015163">
    <property type="protein sequence ID" value="AXB44496.1"/>
    <property type="molecule type" value="Genomic_DNA"/>
</dbReference>
<dbReference type="RefSeq" id="WP_162788524.1">
    <property type="nucleotide sequence ID" value="NZ_CP015163.1"/>
</dbReference>
<dbReference type="PANTHER" id="PTHR40032">
    <property type="entry name" value="EXPORTED PROTEIN-RELATED"/>
    <property type="match status" value="1"/>
</dbReference>
<dbReference type="KEGG" id="aab:A4R43_19905"/>
<keyword evidence="4" id="KW-1185">Reference proteome</keyword>
<dbReference type="PANTHER" id="PTHR40032:SF1">
    <property type="entry name" value="EXPORTED PROTEIN"/>
    <property type="match status" value="1"/>
</dbReference>
<feature type="compositionally biased region" description="Pro residues" evidence="1">
    <location>
        <begin position="174"/>
        <end position="194"/>
    </location>
</feature>
<feature type="domain" description="Putative amidase" evidence="2">
    <location>
        <begin position="209"/>
        <end position="362"/>
    </location>
</feature>
<reference evidence="3 4" key="1">
    <citation type="submission" date="2016-04" db="EMBL/GenBank/DDBJ databases">
        <title>Complete genome sequence and analysis of deep-sea sediment isolate, Amycolatopsis sp. WP1.</title>
        <authorList>
            <person name="Wang H."/>
            <person name="Chen S."/>
            <person name="Wu Q."/>
        </authorList>
    </citation>
    <scope>NUCLEOTIDE SEQUENCE [LARGE SCALE GENOMIC DNA]</scope>
    <source>
        <strain evidence="3 4">WP1</strain>
    </source>
</reference>
<evidence type="ECO:0000313" key="4">
    <source>
        <dbReference type="Proteomes" id="UP000250434"/>
    </source>
</evidence>
<evidence type="ECO:0000256" key="1">
    <source>
        <dbReference type="SAM" id="MobiDB-lite"/>
    </source>
</evidence>
<evidence type="ECO:0000259" key="2">
    <source>
        <dbReference type="Pfam" id="PF12671"/>
    </source>
</evidence>
<feature type="region of interest" description="Disordered" evidence="1">
    <location>
        <begin position="168"/>
        <end position="204"/>
    </location>
</feature>
<name>A0A344L8X2_9PSEU</name>
<accession>A0A344L8X2</accession>
<dbReference type="AlphaFoldDB" id="A0A344L8X2"/>
<dbReference type="Pfam" id="PF12671">
    <property type="entry name" value="Amidase_6"/>
    <property type="match status" value="1"/>
</dbReference>
<dbReference type="InterPro" id="IPR024301">
    <property type="entry name" value="Amidase_6"/>
</dbReference>